<dbReference type="GO" id="GO:0016531">
    <property type="term" value="F:copper chaperone activity"/>
    <property type="evidence" value="ECO:0007669"/>
    <property type="project" value="InterPro"/>
</dbReference>
<evidence type="ECO:0000256" key="7">
    <source>
        <dbReference type="ARBA" id="ARBA00023136"/>
    </source>
</evidence>
<evidence type="ECO:0000256" key="5">
    <source>
        <dbReference type="ARBA" id="ARBA00023008"/>
    </source>
</evidence>
<keyword evidence="4 8" id="KW-0999">Mitochondrion inner membrane</keyword>
<dbReference type="AlphaFoldDB" id="A0A8K0NRS8"/>
<evidence type="ECO:0000313" key="14">
    <source>
        <dbReference type="Proteomes" id="UP000812966"/>
    </source>
</evidence>
<dbReference type="PANTHER" id="PTHR12151:SF5">
    <property type="entry name" value="AT19154P"/>
    <property type="match status" value="1"/>
</dbReference>
<feature type="disulfide bond" description="Redox-active" evidence="10">
    <location>
        <begin position="126"/>
        <end position="130"/>
    </location>
</feature>
<evidence type="ECO:0000256" key="8">
    <source>
        <dbReference type="PIRNR" id="PIRNR037736"/>
    </source>
</evidence>
<keyword evidence="10" id="KW-1015">Disulfide bond</keyword>
<dbReference type="GO" id="GO:0005507">
    <property type="term" value="F:copper ion binding"/>
    <property type="evidence" value="ECO:0007669"/>
    <property type="project" value="InterPro"/>
</dbReference>
<dbReference type="Proteomes" id="UP000812966">
    <property type="component" value="Unassembled WGS sequence"/>
</dbReference>
<dbReference type="Gene3D" id="3.40.30.10">
    <property type="entry name" value="Glutaredoxin"/>
    <property type="match status" value="1"/>
</dbReference>
<dbReference type="Pfam" id="PF02630">
    <property type="entry name" value="SCO1-SenC"/>
    <property type="match status" value="1"/>
</dbReference>
<comment type="similarity">
    <text evidence="2 8">Belongs to the SCO1/2 family.</text>
</comment>
<organism evidence="13 14">
    <name type="scientific">Filobasidium floriforme</name>
    <dbReference type="NCBI Taxonomy" id="5210"/>
    <lineage>
        <taxon>Eukaryota</taxon>
        <taxon>Fungi</taxon>
        <taxon>Dikarya</taxon>
        <taxon>Basidiomycota</taxon>
        <taxon>Agaricomycotina</taxon>
        <taxon>Tremellomycetes</taxon>
        <taxon>Filobasidiales</taxon>
        <taxon>Filobasidiaceae</taxon>
        <taxon>Filobasidium</taxon>
    </lineage>
</organism>
<evidence type="ECO:0000256" key="1">
    <source>
        <dbReference type="ARBA" id="ARBA00004273"/>
    </source>
</evidence>
<feature type="binding site" evidence="9">
    <location>
        <position position="126"/>
    </location>
    <ligand>
        <name>Cu cation</name>
        <dbReference type="ChEBI" id="CHEBI:23378"/>
    </ligand>
</feature>
<evidence type="ECO:0000256" key="6">
    <source>
        <dbReference type="ARBA" id="ARBA00023128"/>
    </source>
</evidence>
<dbReference type="OrthoDB" id="270009at2759"/>
<evidence type="ECO:0000256" key="4">
    <source>
        <dbReference type="ARBA" id="ARBA00022792"/>
    </source>
</evidence>
<dbReference type="PIRSF" id="PIRSF037736">
    <property type="entry name" value="SCO1"/>
    <property type="match status" value="1"/>
</dbReference>
<evidence type="ECO:0000313" key="13">
    <source>
        <dbReference type="EMBL" id="KAG7562129.1"/>
    </source>
</evidence>
<dbReference type="InterPro" id="IPR017276">
    <property type="entry name" value="Synth_of_cyt-c-oxidase_Sco1/2"/>
</dbReference>
<gene>
    <name evidence="13" type="ORF">FFLO_02411</name>
</gene>
<dbReference type="EMBL" id="JABELV010000038">
    <property type="protein sequence ID" value="KAG7562129.1"/>
    <property type="molecule type" value="Genomic_DNA"/>
</dbReference>
<name>A0A8K0NRS8_9TREE</name>
<protein>
    <recommendedName>
        <fullName evidence="12">Thioredoxin domain-containing protein</fullName>
    </recommendedName>
</protein>
<feature type="binding site" evidence="9">
    <location>
        <position position="218"/>
    </location>
    <ligand>
        <name>Cu cation</name>
        <dbReference type="ChEBI" id="CHEBI:23378"/>
    </ligand>
</feature>
<feature type="domain" description="Thioredoxin" evidence="12">
    <location>
        <begin position="88"/>
        <end position="254"/>
    </location>
</feature>
<proteinExistence type="inferred from homology"/>
<evidence type="ECO:0000256" key="10">
    <source>
        <dbReference type="PIRSR" id="PIRSR603782-2"/>
    </source>
</evidence>
<dbReference type="PROSITE" id="PS51352">
    <property type="entry name" value="THIOREDOXIN_2"/>
    <property type="match status" value="1"/>
</dbReference>
<reference evidence="13" key="1">
    <citation type="submission" date="2020-04" db="EMBL/GenBank/DDBJ databases">
        <title>Analysis of mating type loci in Filobasidium floriforme.</title>
        <authorList>
            <person name="Nowrousian M."/>
        </authorList>
    </citation>
    <scope>NUCLEOTIDE SEQUENCE</scope>
    <source>
        <strain evidence="13">CBS 6242</strain>
    </source>
</reference>
<keyword evidence="3 9" id="KW-0479">Metal-binding</keyword>
<evidence type="ECO:0000256" key="2">
    <source>
        <dbReference type="ARBA" id="ARBA00010996"/>
    </source>
</evidence>
<dbReference type="InterPro" id="IPR036249">
    <property type="entry name" value="Thioredoxin-like_sf"/>
</dbReference>
<evidence type="ECO:0000256" key="3">
    <source>
        <dbReference type="ARBA" id="ARBA00022723"/>
    </source>
</evidence>
<dbReference type="InterPro" id="IPR013766">
    <property type="entry name" value="Thioredoxin_domain"/>
</dbReference>
<dbReference type="PANTHER" id="PTHR12151">
    <property type="entry name" value="ELECTRON TRANSPORT PROTIN SCO1/SENC FAMILY MEMBER"/>
    <property type="match status" value="1"/>
</dbReference>
<dbReference type="GO" id="GO:0033617">
    <property type="term" value="P:mitochondrial respiratory chain complex IV assembly"/>
    <property type="evidence" value="ECO:0007669"/>
    <property type="project" value="TreeGrafter"/>
</dbReference>
<evidence type="ECO:0000256" key="9">
    <source>
        <dbReference type="PIRSR" id="PIRSR037736-1"/>
    </source>
</evidence>
<dbReference type="GO" id="GO:0006878">
    <property type="term" value="P:intracellular copper ion homeostasis"/>
    <property type="evidence" value="ECO:0007669"/>
    <property type="project" value="UniProtKB-UniRule"/>
</dbReference>
<sequence>MQSFQRQVARTTGRSLPLANRNAGSTISRRCISQQTGQGARDRAAVGPFTWRAGALFTVTGVGLYFYFESEKAKVQERKRQETMTKSVGKPNIGGPFNLITQDGKPFSSDELLGKWSLIYFGFTNCPDICPEMLDSLSEVTVKTDQLLGKEFIQPVFISCDPARDTVAQVKRYVSEFHPRMIGLTGPFEAVKQACKAYRVYFSTPPDAKPTEDYLVDHSIFFYLMDSDGQFVDAFGKNSTSPEITAKVMDHVEKWKAAGRSV</sequence>
<evidence type="ECO:0000259" key="12">
    <source>
        <dbReference type="PROSITE" id="PS51352"/>
    </source>
</evidence>
<dbReference type="InterPro" id="IPR003782">
    <property type="entry name" value="SCO1/SenC"/>
</dbReference>
<keyword evidence="5 9" id="KW-0186">Copper</keyword>
<keyword evidence="6 8" id="KW-0496">Mitochondrion</keyword>
<feature type="binding site" evidence="9">
    <location>
        <position position="130"/>
    </location>
    <ligand>
        <name>Cu cation</name>
        <dbReference type="ChEBI" id="CHEBI:23378"/>
    </ligand>
</feature>
<keyword evidence="7" id="KW-0472">Membrane</keyword>
<dbReference type="GO" id="GO:0005743">
    <property type="term" value="C:mitochondrial inner membrane"/>
    <property type="evidence" value="ECO:0007669"/>
    <property type="project" value="UniProtKB-SubCell"/>
</dbReference>
<dbReference type="SUPFAM" id="SSF52833">
    <property type="entry name" value="Thioredoxin-like"/>
    <property type="match status" value="1"/>
</dbReference>
<feature type="region of interest" description="Disordered" evidence="11">
    <location>
        <begin position="1"/>
        <end position="22"/>
    </location>
</feature>
<keyword evidence="14" id="KW-1185">Reference proteome</keyword>
<accession>A0A8K0NRS8</accession>
<dbReference type="FunFam" id="3.40.30.10:FF:000013">
    <property type="entry name" value="Blast:Protein SCO1 homolog, mitochondrial"/>
    <property type="match status" value="1"/>
</dbReference>
<comment type="caution">
    <text evidence="13">The sequence shown here is derived from an EMBL/GenBank/DDBJ whole genome shotgun (WGS) entry which is preliminary data.</text>
</comment>
<evidence type="ECO:0000256" key="11">
    <source>
        <dbReference type="SAM" id="MobiDB-lite"/>
    </source>
</evidence>
<dbReference type="CDD" id="cd02968">
    <property type="entry name" value="SCO"/>
    <property type="match status" value="1"/>
</dbReference>
<feature type="compositionally biased region" description="Polar residues" evidence="11">
    <location>
        <begin position="1"/>
        <end position="14"/>
    </location>
</feature>
<comment type="subcellular location">
    <subcellularLocation>
        <location evidence="1 8">Mitochondrion inner membrane</location>
    </subcellularLocation>
</comment>